<dbReference type="Proteomes" id="UP000183656">
    <property type="component" value="Unassembled WGS sequence"/>
</dbReference>
<evidence type="ECO:0000313" key="2">
    <source>
        <dbReference type="Proteomes" id="UP000183656"/>
    </source>
</evidence>
<proteinExistence type="predicted"/>
<organism evidence="1 2">
    <name type="scientific">Paenacidovorax caeni</name>
    <dbReference type="NCBI Taxonomy" id="343013"/>
    <lineage>
        <taxon>Bacteria</taxon>
        <taxon>Pseudomonadati</taxon>
        <taxon>Pseudomonadota</taxon>
        <taxon>Betaproteobacteria</taxon>
        <taxon>Burkholderiales</taxon>
        <taxon>Comamonadaceae</taxon>
        <taxon>Paenacidovorax</taxon>
    </lineage>
</organism>
<dbReference type="AlphaFoldDB" id="A0A1I7J940"/>
<name>A0A1I7J940_9BURK</name>
<keyword evidence="2" id="KW-1185">Reference proteome</keyword>
<sequence>MFILAPTETFKAKVTVNVATQSGGWREESFVGIFRRTYEADRKRLLELSNVDLLREVLTGWEMVDEERKPVEFTPQNFEAFLQLSGAVRDAMAVYWKHNVGAKEKN</sequence>
<dbReference type="EMBL" id="FPBX01000023">
    <property type="protein sequence ID" value="SFU81631.1"/>
    <property type="molecule type" value="Genomic_DNA"/>
</dbReference>
<accession>A0A1I7J940</accession>
<reference evidence="1 2" key="1">
    <citation type="submission" date="2016-10" db="EMBL/GenBank/DDBJ databases">
        <authorList>
            <person name="de Groot N.N."/>
        </authorList>
    </citation>
    <scope>NUCLEOTIDE SEQUENCE [LARGE SCALE GENOMIC DNA]</scope>
    <source>
        <strain evidence="1 2">R-24608</strain>
    </source>
</reference>
<dbReference type="OrthoDB" id="8913303at2"/>
<gene>
    <name evidence="1" type="ORF">SAMN04489707_102350</name>
</gene>
<protein>
    <submittedName>
        <fullName evidence="1">Uncharacterized protein</fullName>
    </submittedName>
</protein>
<evidence type="ECO:0000313" key="1">
    <source>
        <dbReference type="EMBL" id="SFU81631.1"/>
    </source>
</evidence>
<dbReference type="STRING" id="343013.SAMN04489707_102350"/>
<dbReference type="RefSeq" id="WP_054256435.1">
    <property type="nucleotide sequence ID" value="NZ_CYIG01000018.1"/>
</dbReference>